<dbReference type="AlphaFoldDB" id="A0A0D8HIJ9"/>
<protein>
    <submittedName>
        <fullName evidence="1">Uncharacterized protein</fullName>
    </submittedName>
</protein>
<name>A0A0D8HIJ9_9ACTN</name>
<gene>
    <name evidence="1" type="ORF">AXFE_15020</name>
</gene>
<organism evidence="1 2">
    <name type="scientific">Acidithrix ferrooxidans</name>
    <dbReference type="NCBI Taxonomy" id="1280514"/>
    <lineage>
        <taxon>Bacteria</taxon>
        <taxon>Bacillati</taxon>
        <taxon>Actinomycetota</taxon>
        <taxon>Acidimicrobiia</taxon>
        <taxon>Acidimicrobiales</taxon>
        <taxon>Acidimicrobiaceae</taxon>
        <taxon>Acidithrix</taxon>
    </lineage>
</organism>
<evidence type="ECO:0000313" key="2">
    <source>
        <dbReference type="Proteomes" id="UP000032360"/>
    </source>
</evidence>
<proteinExistence type="predicted"/>
<dbReference type="STRING" id="1280514.AXFE_15020"/>
<comment type="caution">
    <text evidence="1">The sequence shown here is derived from an EMBL/GenBank/DDBJ whole genome shotgun (WGS) entry which is preliminary data.</text>
</comment>
<sequence>MANWIQLCNGNKTYSSVGDISPTGFPQVSYVEGCIVERTYVLRLVTMVSNPNLGN</sequence>
<evidence type="ECO:0000313" key="1">
    <source>
        <dbReference type="EMBL" id="KJF17602.1"/>
    </source>
</evidence>
<reference evidence="1 2" key="1">
    <citation type="submission" date="2015-01" db="EMBL/GenBank/DDBJ databases">
        <title>Draft genome of the acidophilic iron oxidizer Acidithrix ferrooxidans strain Py-F3.</title>
        <authorList>
            <person name="Poehlein A."/>
            <person name="Eisen S."/>
            <person name="Schloemann M."/>
            <person name="Johnson B.D."/>
            <person name="Daniel R."/>
            <person name="Muehling M."/>
        </authorList>
    </citation>
    <scope>NUCLEOTIDE SEQUENCE [LARGE SCALE GENOMIC DNA]</scope>
    <source>
        <strain evidence="1 2">Py-F3</strain>
    </source>
</reference>
<keyword evidence="2" id="KW-1185">Reference proteome</keyword>
<dbReference type="EMBL" id="JXYS01000034">
    <property type="protein sequence ID" value="KJF17602.1"/>
    <property type="molecule type" value="Genomic_DNA"/>
</dbReference>
<dbReference type="Proteomes" id="UP000032360">
    <property type="component" value="Unassembled WGS sequence"/>
</dbReference>
<accession>A0A0D8HIJ9</accession>